<dbReference type="GeneID" id="40741629"/>
<accession>A0A074XJA2</accession>
<reference evidence="1 2" key="1">
    <citation type="journal article" date="2014" name="BMC Genomics">
        <title>Genome sequencing of four Aureobasidium pullulans varieties: biotechnological potential, stress tolerance, and description of new species.</title>
        <authorList>
            <person name="Gostin Ar C."/>
            <person name="Ohm R.A."/>
            <person name="Kogej T."/>
            <person name="Sonjak S."/>
            <person name="Turk M."/>
            <person name="Zajc J."/>
            <person name="Zalar P."/>
            <person name="Grube M."/>
            <person name="Sun H."/>
            <person name="Han J."/>
            <person name="Sharma A."/>
            <person name="Chiniquy J."/>
            <person name="Ngan C.Y."/>
            <person name="Lipzen A."/>
            <person name="Barry K."/>
            <person name="Grigoriev I.V."/>
            <person name="Gunde-Cimerman N."/>
        </authorList>
    </citation>
    <scope>NUCLEOTIDE SEQUENCE [LARGE SCALE GENOMIC DNA]</scope>
    <source>
        <strain evidence="1 2">EXF-150</strain>
    </source>
</reference>
<keyword evidence="2" id="KW-1185">Reference proteome</keyword>
<dbReference type="HOGENOM" id="CLU_823827_0_0_1"/>
<dbReference type="OrthoDB" id="3879135at2759"/>
<proteinExistence type="predicted"/>
<gene>
    <name evidence="1" type="ORF">M438DRAFT_198271</name>
</gene>
<dbReference type="RefSeq" id="XP_029761780.1">
    <property type="nucleotide sequence ID" value="XM_029899323.1"/>
</dbReference>
<protein>
    <submittedName>
        <fullName evidence="1">Uncharacterized protein</fullName>
    </submittedName>
</protein>
<evidence type="ECO:0000313" key="1">
    <source>
        <dbReference type="EMBL" id="KEQ85593.1"/>
    </source>
</evidence>
<dbReference type="Proteomes" id="UP000030706">
    <property type="component" value="Unassembled WGS sequence"/>
</dbReference>
<dbReference type="AlphaFoldDB" id="A0A074XJA2"/>
<dbReference type="EMBL" id="KL584980">
    <property type="protein sequence ID" value="KEQ85593.1"/>
    <property type="molecule type" value="Genomic_DNA"/>
</dbReference>
<name>A0A074XJA2_AURPU</name>
<organism evidence="1 2">
    <name type="scientific">Aureobasidium pullulans EXF-150</name>
    <dbReference type="NCBI Taxonomy" id="1043002"/>
    <lineage>
        <taxon>Eukaryota</taxon>
        <taxon>Fungi</taxon>
        <taxon>Dikarya</taxon>
        <taxon>Ascomycota</taxon>
        <taxon>Pezizomycotina</taxon>
        <taxon>Dothideomycetes</taxon>
        <taxon>Dothideomycetidae</taxon>
        <taxon>Dothideales</taxon>
        <taxon>Saccotheciaceae</taxon>
        <taxon>Aureobasidium</taxon>
    </lineage>
</organism>
<evidence type="ECO:0000313" key="2">
    <source>
        <dbReference type="Proteomes" id="UP000030706"/>
    </source>
</evidence>
<sequence length="337" mass="38632">MLSVGHTDALGSSHKLRHSMHVRAAQNILSKNRRRQLVFCLSFSNSHSCLSILRSNMLPTNLPHLEALIQQGTVRRPINDFYGTRDYTSRELATLERLETDASKAIGRELSTTERKVLLEYKARLIASQSRWKVLGFDAGICAGVGIGWFTPRINRLYQKGRYVRWVYGLFWRAALGAYVALGAANNYARYLEQSPLLAIQVVRDPRMSGFLESIMRRKEEFGGHEPILVRSWKELKNPEPPIQWFEHIFGHSRQGPFDRPPITSHPELSWFRAWPSECQGEELDDEFVASQGQGLGRRRSELLDNKARMKQLMEGVRGSTFRHHIADLGLKPCMYV</sequence>